<dbReference type="Pfam" id="PF20434">
    <property type="entry name" value="BD-FAE"/>
    <property type="match status" value="1"/>
</dbReference>
<organism evidence="4 5">
    <name type="scientific">Phaeodactylibacter luteus</name>
    <dbReference type="NCBI Taxonomy" id="1564516"/>
    <lineage>
        <taxon>Bacteria</taxon>
        <taxon>Pseudomonadati</taxon>
        <taxon>Bacteroidota</taxon>
        <taxon>Saprospiria</taxon>
        <taxon>Saprospirales</taxon>
        <taxon>Haliscomenobacteraceae</taxon>
        <taxon>Phaeodactylibacter</taxon>
    </lineage>
</organism>
<evidence type="ECO:0000259" key="3">
    <source>
        <dbReference type="Pfam" id="PF20434"/>
    </source>
</evidence>
<gene>
    <name evidence="4" type="ORF">FRY97_01550</name>
</gene>
<feature type="chain" id="PRO_5022826150" evidence="1">
    <location>
        <begin position="23"/>
        <end position="520"/>
    </location>
</feature>
<name>A0A5C6S6S2_9BACT</name>
<dbReference type="Pfam" id="PF18962">
    <property type="entry name" value="Por_Secre_tail"/>
    <property type="match status" value="1"/>
</dbReference>
<feature type="domain" description="Secretion system C-terminal sorting" evidence="2">
    <location>
        <begin position="448"/>
        <end position="518"/>
    </location>
</feature>
<keyword evidence="1" id="KW-0732">Signal</keyword>
<sequence>MKKFNFMLFAFLLFLSAGALRAQDGPYLEAQYDVQVTLNQPYGVNATILPLIFQQSTEAIPRPLVMDIYEPVGDDNTARPVMLVFHTGNFLPFPQNNGTGGTKSDSTVVEVCNRLAQRGFVACAIDYRLGWNPIDPSQDIRKFFLINAAYRGVQDTRTAVRYMRKLAQDENNPYNIDPERIGTWGIGTGGYIVAANATLEQYAEIVVPKFLIDLGTGPVPMVIEGVNGNLDGTTVGIVPPGYPVLPAGDTLCYPNHVTYEDGTPIPSDISFTVNNGGALGDISWIDEETKPWVSFHVPTDPFAPYTTGTLTVPGTGDPDDPTDDFAVVEISGSYDIQAELSGLGTNDLFSGIPDAFIDFSEVADSRNDGYEGLFPFPTDDPLNSAPWDFYALDNPNADDPPADPVVARTYWDTVFAYVGPRACLAMDLPCNLTSLERLDAAEIGLKVMPNPATSEVQIVAAPEYTIKAIEMYDVNGRLVQTFFDINHHTYQLPRGTAPAGMYFLKLRMKEGIAVQRLIFK</sequence>
<protein>
    <submittedName>
        <fullName evidence="4">T9SS type A sorting domain-containing protein</fullName>
    </submittedName>
</protein>
<dbReference type="RefSeq" id="WP_147165654.1">
    <property type="nucleotide sequence ID" value="NZ_VOOR01000002.1"/>
</dbReference>
<dbReference type="AlphaFoldDB" id="A0A5C6S6S2"/>
<feature type="domain" description="BD-FAE-like" evidence="3">
    <location>
        <begin position="66"/>
        <end position="201"/>
    </location>
</feature>
<evidence type="ECO:0000313" key="4">
    <source>
        <dbReference type="EMBL" id="TXB69522.1"/>
    </source>
</evidence>
<feature type="signal peptide" evidence="1">
    <location>
        <begin position="1"/>
        <end position="22"/>
    </location>
</feature>
<dbReference type="InterPro" id="IPR049492">
    <property type="entry name" value="BD-FAE-like_dom"/>
</dbReference>
<evidence type="ECO:0000256" key="1">
    <source>
        <dbReference type="SAM" id="SignalP"/>
    </source>
</evidence>
<evidence type="ECO:0000313" key="5">
    <source>
        <dbReference type="Proteomes" id="UP000321580"/>
    </source>
</evidence>
<accession>A0A5C6S6S2</accession>
<dbReference type="InterPro" id="IPR029058">
    <property type="entry name" value="AB_hydrolase_fold"/>
</dbReference>
<dbReference type="OrthoDB" id="9803990at2"/>
<proteinExistence type="predicted"/>
<comment type="caution">
    <text evidence="4">The sequence shown here is derived from an EMBL/GenBank/DDBJ whole genome shotgun (WGS) entry which is preliminary data.</text>
</comment>
<dbReference type="Gene3D" id="3.40.50.1820">
    <property type="entry name" value="alpha/beta hydrolase"/>
    <property type="match status" value="1"/>
</dbReference>
<reference evidence="4 5" key="1">
    <citation type="submission" date="2019-08" db="EMBL/GenBank/DDBJ databases">
        <title>Genome of Phaeodactylibacter luteus.</title>
        <authorList>
            <person name="Bowman J.P."/>
        </authorList>
    </citation>
    <scope>NUCLEOTIDE SEQUENCE [LARGE SCALE GENOMIC DNA]</scope>
    <source>
        <strain evidence="4 5">KCTC 42180</strain>
    </source>
</reference>
<dbReference type="SUPFAM" id="SSF53474">
    <property type="entry name" value="alpha/beta-Hydrolases"/>
    <property type="match status" value="1"/>
</dbReference>
<dbReference type="NCBIfam" id="TIGR04183">
    <property type="entry name" value="Por_Secre_tail"/>
    <property type="match status" value="1"/>
</dbReference>
<dbReference type="InterPro" id="IPR026444">
    <property type="entry name" value="Secre_tail"/>
</dbReference>
<keyword evidence="5" id="KW-1185">Reference proteome</keyword>
<dbReference type="Proteomes" id="UP000321580">
    <property type="component" value="Unassembled WGS sequence"/>
</dbReference>
<dbReference type="EMBL" id="VOOR01000002">
    <property type="protein sequence ID" value="TXB69522.1"/>
    <property type="molecule type" value="Genomic_DNA"/>
</dbReference>
<evidence type="ECO:0000259" key="2">
    <source>
        <dbReference type="Pfam" id="PF18962"/>
    </source>
</evidence>